<evidence type="ECO:0000313" key="5">
    <source>
        <dbReference type="Proteomes" id="UP001152797"/>
    </source>
</evidence>
<dbReference type="InterPro" id="IPR000626">
    <property type="entry name" value="Ubiquitin-like_dom"/>
</dbReference>
<dbReference type="EMBL" id="CAMXCT010005668">
    <property type="protein sequence ID" value="CAI4012980.1"/>
    <property type="molecule type" value="Genomic_DNA"/>
</dbReference>
<evidence type="ECO:0000313" key="2">
    <source>
        <dbReference type="EMBL" id="CAI4012980.1"/>
    </source>
</evidence>
<accession>A0A9P1DMH9</accession>
<dbReference type="AlphaFoldDB" id="A0A9P1DMH9"/>
<dbReference type="InterPro" id="IPR029071">
    <property type="entry name" value="Ubiquitin-like_domsf"/>
</dbReference>
<reference evidence="2" key="1">
    <citation type="submission" date="2022-10" db="EMBL/GenBank/DDBJ databases">
        <authorList>
            <person name="Chen Y."/>
            <person name="Dougan E. K."/>
            <person name="Chan C."/>
            <person name="Rhodes N."/>
            <person name="Thang M."/>
        </authorList>
    </citation>
    <scope>NUCLEOTIDE SEQUENCE</scope>
</reference>
<gene>
    <name evidence="2" type="ORF">C1SCF055_LOCUS37996</name>
</gene>
<name>A0A9P1DMH9_9DINO</name>
<organism evidence="2">
    <name type="scientific">Cladocopium goreaui</name>
    <dbReference type="NCBI Taxonomy" id="2562237"/>
    <lineage>
        <taxon>Eukaryota</taxon>
        <taxon>Sar</taxon>
        <taxon>Alveolata</taxon>
        <taxon>Dinophyceae</taxon>
        <taxon>Suessiales</taxon>
        <taxon>Symbiodiniaceae</taxon>
        <taxon>Cladocopium</taxon>
    </lineage>
</organism>
<dbReference type="SUPFAM" id="SSF54236">
    <property type="entry name" value="Ubiquitin-like"/>
    <property type="match status" value="1"/>
</dbReference>
<protein>
    <submittedName>
        <fullName evidence="4">Ubiquitin-like domain-containing protein</fullName>
    </submittedName>
</protein>
<evidence type="ECO:0000259" key="1">
    <source>
        <dbReference type="PROSITE" id="PS50053"/>
    </source>
</evidence>
<dbReference type="OrthoDB" id="435584at2759"/>
<proteinExistence type="predicted"/>
<dbReference type="PROSITE" id="PS50053">
    <property type="entry name" value="UBIQUITIN_2"/>
    <property type="match status" value="1"/>
</dbReference>
<dbReference type="CDD" id="cd17039">
    <property type="entry name" value="Ubl_ubiquitin_like"/>
    <property type="match status" value="1"/>
</dbReference>
<evidence type="ECO:0000313" key="3">
    <source>
        <dbReference type="EMBL" id="CAL1166355.1"/>
    </source>
</evidence>
<dbReference type="Proteomes" id="UP001152797">
    <property type="component" value="Unassembled WGS sequence"/>
</dbReference>
<evidence type="ECO:0000313" key="4">
    <source>
        <dbReference type="EMBL" id="CAL4800292.1"/>
    </source>
</evidence>
<feature type="domain" description="Ubiquitin-like" evidence="1">
    <location>
        <begin position="35"/>
        <end position="124"/>
    </location>
</feature>
<reference evidence="3" key="2">
    <citation type="submission" date="2024-04" db="EMBL/GenBank/DDBJ databases">
        <authorList>
            <person name="Chen Y."/>
            <person name="Shah S."/>
            <person name="Dougan E. K."/>
            <person name="Thang M."/>
            <person name="Chan C."/>
        </authorList>
    </citation>
    <scope>NUCLEOTIDE SEQUENCE [LARGE SCALE GENOMIC DNA]</scope>
</reference>
<comment type="caution">
    <text evidence="2">The sequence shown here is derived from an EMBL/GenBank/DDBJ whole genome shotgun (WGS) entry which is preliminary data.</text>
</comment>
<sequence length="187" mass="20813">MLVSLQQACATRHSAGLLLPTRPPQRSSAPPEGALRITVVTPRKGRYELVVREDSTQEDLRQQLHEAKTQNVHLRPYHDPTKLKSREDVEMRILYKGIPMKSTLKQLGVSSGATLLALPELREPRIGLHGVSNAAPRGLLMTSNRAWKPSQARKPREALFITPEVGSYRANLVHPVLNPHPPLPMPS</sequence>
<dbReference type="EMBL" id="CAMXCT020005668">
    <property type="protein sequence ID" value="CAL1166355.1"/>
    <property type="molecule type" value="Genomic_DNA"/>
</dbReference>
<dbReference type="EMBL" id="CAMXCT030005668">
    <property type="protein sequence ID" value="CAL4800292.1"/>
    <property type="molecule type" value="Genomic_DNA"/>
</dbReference>
<keyword evidence="5" id="KW-1185">Reference proteome</keyword>